<evidence type="ECO:0000313" key="2">
    <source>
        <dbReference type="EMBL" id="GAT23367.1"/>
    </source>
</evidence>
<dbReference type="Gene3D" id="2.60.130.10">
    <property type="entry name" value="Aromatic compound dioxygenase"/>
    <property type="match status" value="1"/>
</dbReference>
<dbReference type="PANTHER" id="PTHR34315:SF1">
    <property type="entry name" value="INTRADIOL RING-CLEAVAGE DIOXYGENASES DOMAIN-CONTAINING PROTEIN-RELATED"/>
    <property type="match status" value="1"/>
</dbReference>
<evidence type="ECO:0000313" key="3">
    <source>
        <dbReference type="Proteomes" id="UP000075230"/>
    </source>
</evidence>
<name>A0A146FBW0_ASPKA</name>
<dbReference type="VEuPathDB" id="FungiDB:ASPFODRAFT_68949"/>
<dbReference type="AlphaFoldDB" id="A0A146FBW0"/>
<reference evidence="3" key="2">
    <citation type="submission" date="2016-02" db="EMBL/GenBank/DDBJ databases">
        <title>Genome sequencing of Aspergillus luchuensis NBRC 4314.</title>
        <authorList>
            <person name="Yamada O."/>
        </authorList>
    </citation>
    <scope>NUCLEOTIDE SEQUENCE [LARGE SCALE GENOMIC DNA]</scope>
    <source>
        <strain evidence="3">RIB 2604</strain>
    </source>
</reference>
<dbReference type="EMBL" id="BCWF01000017">
    <property type="protein sequence ID" value="GAT23367.1"/>
    <property type="molecule type" value="Genomic_DNA"/>
</dbReference>
<accession>A0A146FBW0</accession>
<gene>
    <name evidence="2" type="ORF">RIB2604_01705050</name>
</gene>
<evidence type="ECO:0000256" key="1">
    <source>
        <dbReference type="SAM" id="SignalP"/>
    </source>
</evidence>
<proteinExistence type="predicted"/>
<dbReference type="InterPro" id="IPR015889">
    <property type="entry name" value="Intradiol_dOase_core"/>
</dbReference>
<keyword evidence="2" id="KW-0560">Oxidoreductase</keyword>
<comment type="caution">
    <text evidence="2">The sequence shown here is derived from an EMBL/GenBank/DDBJ whole genome shotgun (WGS) entry which is preliminary data.</text>
</comment>
<reference evidence="2 3" key="1">
    <citation type="journal article" date="2016" name="DNA Res.">
        <title>Genome sequence of Aspergillus luchuensis NBRC 4314.</title>
        <authorList>
            <person name="Yamada O."/>
            <person name="Machida M."/>
            <person name="Hosoyama A."/>
            <person name="Goto M."/>
            <person name="Takahashi T."/>
            <person name="Futagami T."/>
            <person name="Yamagata Y."/>
            <person name="Takeuchi M."/>
            <person name="Kobayashi T."/>
            <person name="Koike H."/>
            <person name="Abe K."/>
            <person name="Asai K."/>
            <person name="Arita M."/>
            <person name="Fujita N."/>
            <person name="Fukuda K."/>
            <person name="Higa K."/>
            <person name="Horikawa H."/>
            <person name="Ishikawa T."/>
            <person name="Jinno K."/>
            <person name="Kato Y."/>
            <person name="Kirimura K."/>
            <person name="Mizutani O."/>
            <person name="Nakasone K."/>
            <person name="Sano M."/>
            <person name="Shiraishi Y."/>
            <person name="Tsukahara M."/>
            <person name="Gomi K."/>
        </authorList>
    </citation>
    <scope>NUCLEOTIDE SEQUENCE [LARGE SCALE GENOMIC DNA]</scope>
    <source>
        <strain evidence="2 3">RIB 2604</strain>
    </source>
</reference>
<sequence>MHFFSFLVAATLASLAIAHPGPHKKATRAEISRRQELSSRCAHHAGEYNAKRWKRSLEKRQNITTIEATTEAPYYKTIQNETCVLTPDVTPGPYWWTESQTLRQDIREDQPGVPLSLDIGVMDMATCGPLEGVLVDVWHCNATGKYSSFTGLRNDIPKSETLQELNLTWFEPGQSDIHTDNQTWLRGMWPTDSNGMVEMKTIFPGQLYNNSLGIYRHADMRSLKLAGFYFGRSIHIHIQVHTDWVLRDNGTLASGNTVSTGQVFFDEELEQEIMALEPYSSVTGIQRLVNGLDDTFHNENTDGYNAIVSVVPMDGVDVRNGMIGYITVGVDTEAVDPEFPHATSSIAILGFNEPVSQQQE</sequence>
<feature type="signal peptide" evidence="1">
    <location>
        <begin position="1"/>
        <end position="18"/>
    </location>
</feature>
<dbReference type="GO" id="GO:0016702">
    <property type="term" value="F:oxidoreductase activity, acting on single donors with incorporation of molecular oxygen, incorporation of two atoms of oxygen"/>
    <property type="evidence" value="ECO:0007669"/>
    <property type="project" value="InterPro"/>
</dbReference>
<organism evidence="2 3">
    <name type="scientific">Aspergillus kawachii</name>
    <name type="common">White koji mold</name>
    <name type="synonym">Aspergillus awamori var. kawachi</name>
    <dbReference type="NCBI Taxonomy" id="1069201"/>
    <lineage>
        <taxon>Eukaryota</taxon>
        <taxon>Fungi</taxon>
        <taxon>Dikarya</taxon>
        <taxon>Ascomycota</taxon>
        <taxon>Pezizomycotina</taxon>
        <taxon>Eurotiomycetes</taxon>
        <taxon>Eurotiomycetidae</taxon>
        <taxon>Eurotiales</taxon>
        <taxon>Aspergillaceae</taxon>
        <taxon>Aspergillus</taxon>
        <taxon>Aspergillus subgen. Circumdati</taxon>
    </lineage>
</organism>
<protein>
    <submittedName>
        <fullName evidence="2">Dioxygenase</fullName>
    </submittedName>
</protein>
<keyword evidence="1" id="KW-0732">Signal</keyword>
<dbReference type="Proteomes" id="UP000075230">
    <property type="component" value="Unassembled WGS sequence"/>
</dbReference>
<dbReference type="CDD" id="cd03457">
    <property type="entry name" value="intradiol_dioxygenase_like"/>
    <property type="match status" value="1"/>
</dbReference>
<dbReference type="SUPFAM" id="SSF49482">
    <property type="entry name" value="Aromatic compound dioxygenase"/>
    <property type="match status" value="1"/>
</dbReference>
<dbReference type="PANTHER" id="PTHR34315">
    <property type="match status" value="1"/>
</dbReference>
<dbReference type="GO" id="GO:0008199">
    <property type="term" value="F:ferric iron binding"/>
    <property type="evidence" value="ECO:0007669"/>
    <property type="project" value="InterPro"/>
</dbReference>
<keyword evidence="2" id="KW-0223">Dioxygenase</keyword>
<feature type="chain" id="PRO_5007523676" evidence="1">
    <location>
        <begin position="19"/>
        <end position="360"/>
    </location>
</feature>